<accession>A0A0G0A466</accession>
<dbReference type="EMBL" id="LBPD01000015">
    <property type="protein sequence ID" value="KKP51423.1"/>
    <property type="molecule type" value="Genomic_DNA"/>
</dbReference>
<evidence type="ECO:0000313" key="2">
    <source>
        <dbReference type="Proteomes" id="UP000034045"/>
    </source>
</evidence>
<gene>
    <name evidence="1" type="ORF">UR42_C0015G0012</name>
</gene>
<reference evidence="1 2" key="1">
    <citation type="journal article" date="2015" name="Nature">
        <title>rRNA introns, odd ribosomes, and small enigmatic genomes across a large radiation of phyla.</title>
        <authorList>
            <person name="Brown C.T."/>
            <person name="Hug L.A."/>
            <person name="Thomas B.C."/>
            <person name="Sharon I."/>
            <person name="Castelle C.J."/>
            <person name="Singh A."/>
            <person name="Wilkins M.J."/>
            <person name="Williams K.H."/>
            <person name="Banfield J.F."/>
        </authorList>
    </citation>
    <scope>NUCLEOTIDE SEQUENCE [LARGE SCALE GENOMIC DNA]</scope>
</reference>
<organism evidence="1 2">
    <name type="scientific">Candidatus Roizmanbacteria bacterium GW2011_GWA2_33_33</name>
    <dbReference type="NCBI Taxonomy" id="1618476"/>
    <lineage>
        <taxon>Bacteria</taxon>
        <taxon>Candidatus Roizmaniibacteriota</taxon>
    </lineage>
</organism>
<evidence type="ECO:0000313" key="1">
    <source>
        <dbReference type="EMBL" id="KKP51423.1"/>
    </source>
</evidence>
<proteinExistence type="predicted"/>
<protein>
    <submittedName>
        <fullName evidence="1">Uncharacterized protein</fullName>
    </submittedName>
</protein>
<sequence length="141" mass="16187">MRVSAHELSLIGAALYLCEGTKERLLKKGGKIFAVEFTNTDPRAIKMFLRFLRKIVGSDEDRIKAELFLYPDLNEDKLKKFWSKVTKIPLNRFQKTIFLKKKVSAFKANPLGTMKIRYSHKEHFLKIKGIINKVFGLGGVA</sequence>
<dbReference type="AlphaFoldDB" id="A0A0G0A466"/>
<dbReference type="Proteomes" id="UP000034045">
    <property type="component" value="Unassembled WGS sequence"/>
</dbReference>
<name>A0A0G0A466_9BACT</name>
<comment type="caution">
    <text evidence="1">The sequence shown here is derived from an EMBL/GenBank/DDBJ whole genome shotgun (WGS) entry which is preliminary data.</text>
</comment>